<feature type="transmembrane region" description="Helical" evidence="1">
    <location>
        <begin position="119"/>
        <end position="139"/>
    </location>
</feature>
<dbReference type="Pfam" id="PF19540">
    <property type="entry name" value="DUF6064"/>
    <property type="match status" value="1"/>
</dbReference>
<dbReference type="InterPro" id="IPR045708">
    <property type="entry name" value="DUF6064"/>
</dbReference>
<feature type="transmembrane region" description="Helical" evidence="1">
    <location>
        <begin position="57"/>
        <end position="75"/>
    </location>
</feature>
<keyword evidence="3" id="KW-1185">Reference proteome</keyword>
<feature type="transmembrane region" description="Helical" evidence="1">
    <location>
        <begin position="201"/>
        <end position="219"/>
    </location>
</feature>
<organism evidence="2 3">
    <name type="scientific">Noviherbaspirillum saxi</name>
    <dbReference type="NCBI Taxonomy" id="2320863"/>
    <lineage>
        <taxon>Bacteria</taxon>
        <taxon>Pseudomonadati</taxon>
        <taxon>Pseudomonadota</taxon>
        <taxon>Betaproteobacteria</taxon>
        <taxon>Burkholderiales</taxon>
        <taxon>Oxalobacteraceae</taxon>
        <taxon>Noviherbaspirillum</taxon>
    </lineage>
</organism>
<dbReference type="Proteomes" id="UP000265955">
    <property type="component" value="Unassembled WGS sequence"/>
</dbReference>
<keyword evidence="1" id="KW-0812">Transmembrane</keyword>
<comment type="caution">
    <text evidence="2">The sequence shown here is derived from an EMBL/GenBank/DDBJ whole genome shotgun (WGS) entry which is preliminary data.</text>
</comment>
<evidence type="ECO:0000256" key="1">
    <source>
        <dbReference type="SAM" id="Phobius"/>
    </source>
</evidence>
<keyword evidence="1" id="KW-0472">Membrane</keyword>
<sequence length="224" mass="25079">MSEWWTYTLSDFLLFSARTYYRLFEVYNSEIWPAQVLALALGFATLVCLFRTEAWRGRIVAAILAVCWLWVAWAFHVERYATINWVANYFAAGFMIEAALLMWIGAIRGQLHFNPTGNASHLVGFGMFLFALLFQPLIGALAGRPWLQAEIFGIAPDPTVVATLGVLLLTSNRIYRVLLPIPVIWCGISGATLWTMEAPDALIMSFAALLTLILTAWKARLPSA</sequence>
<gene>
    <name evidence="2" type="ORF">D3871_19085</name>
</gene>
<protein>
    <recommendedName>
        <fullName evidence="4">MFS transporter permease</fullName>
    </recommendedName>
</protein>
<dbReference type="EMBL" id="QYUO01000002">
    <property type="protein sequence ID" value="RJF95505.1"/>
    <property type="molecule type" value="Genomic_DNA"/>
</dbReference>
<proteinExistence type="predicted"/>
<evidence type="ECO:0000313" key="2">
    <source>
        <dbReference type="EMBL" id="RJF95505.1"/>
    </source>
</evidence>
<evidence type="ECO:0008006" key="4">
    <source>
        <dbReference type="Google" id="ProtNLM"/>
    </source>
</evidence>
<feature type="transmembrane region" description="Helical" evidence="1">
    <location>
        <begin position="151"/>
        <end position="170"/>
    </location>
</feature>
<dbReference type="OrthoDB" id="581693at2"/>
<keyword evidence="1" id="KW-1133">Transmembrane helix</keyword>
<feature type="transmembrane region" description="Helical" evidence="1">
    <location>
        <begin position="87"/>
        <end position="107"/>
    </location>
</feature>
<dbReference type="AlphaFoldDB" id="A0A3A3FLZ9"/>
<accession>A0A3A3FLZ9</accession>
<name>A0A3A3FLZ9_9BURK</name>
<evidence type="ECO:0000313" key="3">
    <source>
        <dbReference type="Proteomes" id="UP000265955"/>
    </source>
</evidence>
<feature type="transmembrane region" description="Helical" evidence="1">
    <location>
        <begin position="31"/>
        <end position="50"/>
    </location>
</feature>
<reference evidence="3" key="1">
    <citation type="submission" date="2018-09" db="EMBL/GenBank/DDBJ databases">
        <authorList>
            <person name="Zhu H."/>
        </authorList>
    </citation>
    <scope>NUCLEOTIDE SEQUENCE [LARGE SCALE GENOMIC DNA]</scope>
    <source>
        <strain evidence="3">K1R23-30</strain>
    </source>
</reference>
<feature type="transmembrane region" description="Helical" evidence="1">
    <location>
        <begin position="177"/>
        <end position="195"/>
    </location>
</feature>
<dbReference type="RefSeq" id="WP_119770654.1">
    <property type="nucleotide sequence ID" value="NZ_QYUO01000002.1"/>
</dbReference>